<keyword evidence="1" id="KW-0813">Transport</keyword>
<dbReference type="Pfam" id="PF00005">
    <property type="entry name" value="ABC_tran"/>
    <property type="match status" value="1"/>
</dbReference>
<dbReference type="InterPro" id="IPR027417">
    <property type="entry name" value="P-loop_NTPase"/>
</dbReference>
<dbReference type="SMART" id="SM00382">
    <property type="entry name" value="AAA"/>
    <property type="match status" value="1"/>
</dbReference>
<dbReference type="GO" id="GO:0016887">
    <property type="term" value="F:ATP hydrolysis activity"/>
    <property type="evidence" value="ECO:0007669"/>
    <property type="project" value="InterPro"/>
</dbReference>
<evidence type="ECO:0000313" key="5">
    <source>
        <dbReference type="EMBL" id="KPJ69744.1"/>
    </source>
</evidence>
<dbReference type="SUPFAM" id="SSF52540">
    <property type="entry name" value="P-loop containing nucleoside triphosphate hydrolases"/>
    <property type="match status" value="1"/>
</dbReference>
<dbReference type="PROSITE" id="PS50893">
    <property type="entry name" value="ABC_TRANSPORTER_2"/>
    <property type="match status" value="1"/>
</dbReference>
<dbReference type="PANTHER" id="PTHR42794">
    <property type="entry name" value="HEMIN IMPORT ATP-BINDING PROTEIN HMUV"/>
    <property type="match status" value="1"/>
</dbReference>
<keyword evidence="2" id="KW-0547">Nucleotide-binding</keyword>
<organism evidence="5 6">
    <name type="scientific">candidate division WOR-1 bacterium DG_54_3</name>
    <dbReference type="NCBI Taxonomy" id="1703775"/>
    <lineage>
        <taxon>Bacteria</taxon>
        <taxon>Bacillati</taxon>
        <taxon>Saganbacteria</taxon>
    </lineage>
</organism>
<dbReference type="InterPro" id="IPR017871">
    <property type="entry name" value="ABC_transporter-like_CS"/>
</dbReference>
<dbReference type="FunFam" id="3.40.50.300:FF:000134">
    <property type="entry name" value="Iron-enterobactin ABC transporter ATP-binding protein"/>
    <property type="match status" value="1"/>
</dbReference>
<evidence type="ECO:0000256" key="2">
    <source>
        <dbReference type="ARBA" id="ARBA00022741"/>
    </source>
</evidence>
<dbReference type="EMBL" id="LIZX01000015">
    <property type="protein sequence ID" value="KPJ69744.1"/>
    <property type="molecule type" value="Genomic_DNA"/>
</dbReference>
<comment type="caution">
    <text evidence="5">The sequence shown here is derived from an EMBL/GenBank/DDBJ whole genome shotgun (WGS) entry which is preliminary data.</text>
</comment>
<dbReference type="AlphaFoldDB" id="A0A0S7Y4W5"/>
<dbReference type="GO" id="GO:0005524">
    <property type="term" value="F:ATP binding"/>
    <property type="evidence" value="ECO:0007669"/>
    <property type="project" value="UniProtKB-KW"/>
</dbReference>
<dbReference type="InterPro" id="IPR003439">
    <property type="entry name" value="ABC_transporter-like_ATP-bd"/>
</dbReference>
<evidence type="ECO:0000256" key="3">
    <source>
        <dbReference type="ARBA" id="ARBA00022840"/>
    </source>
</evidence>
<feature type="domain" description="ABC transporter" evidence="4">
    <location>
        <begin position="4"/>
        <end position="239"/>
    </location>
</feature>
<dbReference type="PROSITE" id="PS00211">
    <property type="entry name" value="ABC_TRANSPORTER_1"/>
    <property type="match status" value="1"/>
</dbReference>
<evidence type="ECO:0000259" key="4">
    <source>
        <dbReference type="PROSITE" id="PS50893"/>
    </source>
</evidence>
<dbReference type="InterPro" id="IPR003593">
    <property type="entry name" value="AAA+_ATPase"/>
</dbReference>
<protein>
    <recommendedName>
        <fullName evidence="4">ABC transporter domain-containing protein</fullName>
    </recommendedName>
</protein>
<dbReference type="CDD" id="cd03214">
    <property type="entry name" value="ABC_Iron-Siderophores_B12_Hemin"/>
    <property type="match status" value="1"/>
</dbReference>
<sequence>MSILRLDQLICGYDSNKPIIKGVSFSVYDGEFVGIVGPNGSGKTTLLRAIIGLLKLQQGSIILSQHRIQHLDRREIARRIAFVPQLMEPVEGFTVEDLVMLGRTPYFERFSFENEDDHEAVKWAVEELKIENLKDRPVTELSGGEFQRVAIARALAQEPKIMLLDEPTSHLDIRYQVKICKLLRKLRAHRSIMATFHDLNLASRYCSRLVLLKNGELIAEGSPEEVVTPQNIWKAYRIKAQVKKNPRTKKARYVLLP</sequence>
<evidence type="ECO:0000256" key="1">
    <source>
        <dbReference type="ARBA" id="ARBA00022448"/>
    </source>
</evidence>
<evidence type="ECO:0000313" key="6">
    <source>
        <dbReference type="Proteomes" id="UP000051861"/>
    </source>
</evidence>
<dbReference type="Proteomes" id="UP000051861">
    <property type="component" value="Unassembled WGS sequence"/>
</dbReference>
<keyword evidence="3" id="KW-0067">ATP-binding</keyword>
<name>A0A0S7Y4W5_UNCSA</name>
<dbReference type="PANTHER" id="PTHR42794:SF2">
    <property type="entry name" value="ABC TRANSPORTER ATP-BINDING PROTEIN"/>
    <property type="match status" value="1"/>
</dbReference>
<proteinExistence type="predicted"/>
<gene>
    <name evidence="5" type="ORF">AMJ44_02705</name>
</gene>
<accession>A0A0S7Y4W5</accession>
<dbReference type="Gene3D" id="3.40.50.300">
    <property type="entry name" value="P-loop containing nucleotide triphosphate hydrolases"/>
    <property type="match status" value="1"/>
</dbReference>
<reference evidence="5 6" key="1">
    <citation type="journal article" date="2015" name="Microbiome">
        <title>Genomic resolution of linkages in carbon, nitrogen, and sulfur cycling among widespread estuary sediment bacteria.</title>
        <authorList>
            <person name="Baker B.J."/>
            <person name="Lazar C.S."/>
            <person name="Teske A.P."/>
            <person name="Dick G.J."/>
        </authorList>
    </citation>
    <scope>NUCLEOTIDE SEQUENCE [LARGE SCALE GENOMIC DNA]</scope>
    <source>
        <strain evidence="5">DG_54_3</strain>
    </source>
</reference>